<dbReference type="Proteomes" id="UP000730482">
    <property type="component" value="Unassembled WGS sequence"/>
</dbReference>
<proteinExistence type="predicted"/>
<organism evidence="1 2">
    <name type="scientific">Catenulispora pinistramenti</name>
    <dbReference type="NCBI Taxonomy" id="2705254"/>
    <lineage>
        <taxon>Bacteria</taxon>
        <taxon>Bacillati</taxon>
        <taxon>Actinomycetota</taxon>
        <taxon>Actinomycetes</taxon>
        <taxon>Catenulisporales</taxon>
        <taxon>Catenulisporaceae</taxon>
        <taxon>Catenulispora</taxon>
    </lineage>
</organism>
<evidence type="ECO:0000313" key="1">
    <source>
        <dbReference type="EMBL" id="MBS2548625.1"/>
    </source>
</evidence>
<dbReference type="EMBL" id="JAAFYZ010000052">
    <property type="protein sequence ID" value="MBS2548625.1"/>
    <property type="molecule type" value="Genomic_DNA"/>
</dbReference>
<dbReference type="RefSeq" id="WP_212010205.1">
    <property type="nucleotide sequence ID" value="NZ_JAAFYZ010000052.1"/>
</dbReference>
<protein>
    <submittedName>
        <fullName evidence="1">Uncharacterized protein</fullName>
    </submittedName>
</protein>
<accession>A0ABS5KRI5</accession>
<gene>
    <name evidence="1" type="ORF">KGQ19_17290</name>
</gene>
<comment type="caution">
    <text evidence="1">The sequence shown here is derived from an EMBL/GenBank/DDBJ whole genome shotgun (WGS) entry which is preliminary data.</text>
</comment>
<evidence type="ECO:0000313" key="2">
    <source>
        <dbReference type="Proteomes" id="UP000730482"/>
    </source>
</evidence>
<keyword evidence="2" id="KW-1185">Reference proteome</keyword>
<sequence>MAIRKSLEESVVFDGPSTYWGPRCVAAMQAAGFTLTMVDDAAGRVEGTFKSATVWGGLVVTLTPVGPTTTQITAKATANVDNLYAAFRSPGRKIIEEFKAALTRLPL</sequence>
<name>A0ABS5KRI5_9ACTN</name>
<reference evidence="1 2" key="1">
    <citation type="submission" date="2020-02" db="EMBL/GenBank/DDBJ databases">
        <title>Acidophilic actinobacteria isolated from forest soil.</title>
        <authorList>
            <person name="Golinska P."/>
        </authorList>
    </citation>
    <scope>NUCLEOTIDE SEQUENCE [LARGE SCALE GENOMIC DNA]</scope>
    <source>
        <strain evidence="1 2">NL8</strain>
    </source>
</reference>